<evidence type="ECO:0000256" key="1">
    <source>
        <dbReference type="ARBA" id="ARBA00023125"/>
    </source>
</evidence>
<dbReference type="Proteomes" id="UP000467700">
    <property type="component" value="Unassembled WGS sequence"/>
</dbReference>
<dbReference type="GO" id="GO:0003677">
    <property type="term" value="F:DNA binding"/>
    <property type="evidence" value="ECO:0007669"/>
    <property type="project" value="UniProtKB-KW"/>
</dbReference>
<evidence type="ECO:0000313" key="4">
    <source>
        <dbReference type="EMBL" id="CAA7269936.1"/>
    </source>
</evidence>
<keyword evidence="3" id="KW-0472">Membrane</keyword>
<gene>
    <name evidence="4" type="ORF">AAE3_LOCUS12173</name>
</gene>
<organism evidence="4 5">
    <name type="scientific">Cyclocybe aegerita</name>
    <name type="common">Black poplar mushroom</name>
    <name type="synonym">Agrocybe aegerita</name>
    <dbReference type="NCBI Taxonomy" id="1973307"/>
    <lineage>
        <taxon>Eukaryota</taxon>
        <taxon>Fungi</taxon>
        <taxon>Dikarya</taxon>
        <taxon>Basidiomycota</taxon>
        <taxon>Agaricomycotina</taxon>
        <taxon>Agaricomycetes</taxon>
        <taxon>Agaricomycetidae</taxon>
        <taxon>Agaricales</taxon>
        <taxon>Agaricineae</taxon>
        <taxon>Bolbitiaceae</taxon>
        <taxon>Cyclocybe</taxon>
    </lineage>
</organism>
<feature type="region of interest" description="Disordered" evidence="2">
    <location>
        <begin position="74"/>
        <end position="191"/>
    </location>
</feature>
<keyword evidence="3" id="KW-1133">Transmembrane helix</keyword>
<proteinExistence type="predicted"/>
<dbReference type="InterPro" id="IPR010998">
    <property type="entry name" value="Integrase_recombinase_N"/>
</dbReference>
<keyword evidence="1" id="KW-0238">DNA-binding</keyword>
<feature type="transmembrane region" description="Helical" evidence="3">
    <location>
        <begin position="491"/>
        <end position="511"/>
    </location>
</feature>
<name>A0A8S0X002_CYCAE</name>
<keyword evidence="5" id="KW-1185">Reference proteome</keyword>
<feature type="transmembrane region" description="Helical" evidence="3">
    <location>
        <begin position="556"/>
        <end position="584"/>
    </location>
</feature>
<dbReference type="SUPFAM" id="SSF47823">
    <property type="entry name" value="lambda integrase-like, N-terminal domain"/>
    <property type="match status" value="1"/>
</dbReference>
<evidence type="ECO:0000256" key="2">
    <source>
        <dbReference type="SAM" id="MobiDB-lite"/>
    </source>
</evidence>
<evidence type="ECO:0000313" key="5">
    <source>
        <dbReference type="Proteomes" id="UP000467700"/>
    </source>
</evidence>
<dbReference type="EMBL" id="CACVBS010000082">
    <property type="protein sequence ID" value="CAA7269936.1"/>
    <property type="molecule type" value="Genomic_DNA"/>
</dbReference>
<sequence>MHAITRASTMRSMETIEESWKDGGKVAAGTGQQTVSSVWYTHSRKKIASLPTLDMFPVRRTQLTALLVENMARRKTSSLPSTSPITSSTMSSISTHLIHQRNSALHEKAKQPSPPPGSAQPHDSSNAKAPQRARSSMKKKSSPTSKPATKRHRFSPEHQSTNGGPVRDHTRARASRKPAPYPPDLTPVPSTLRPHVFARERLTRWRPTTVRTATDNQGQPTHLSAEDLARILKVMAGAWADGTLEVYGTGLLTWHAFCDKNRVSEDQRAPASPLLIASLIATLSGAFSGGTIANYVYGIWAWHILHGVPWKMVDPELEALLKAAEKATPPTSKRKKRQPYTKDFMVAIRGQLDLSTPLHAAVYACLTTTFWSAARVGEFTVKNLTSFDANKHVKPSNVTTTTDQNGFETTEFFIPSTKSEPTNGETVSWSRQNGDTDPETAFHNHIDVNSPPNGGHLFAYKNDAIVSLFARQYDQILQQEMPNHELKCYNLPFGALGFISHVLTYYTIACLWYGRKPLWPFKPITNTKTDLILGFVGISVCIVMSVITMIKCKNTWQLLVIAVWKLSMSLLNGLTGLTVAVMVVNQKEGEVLKSKAAMWWVLLYVPGMMAGMTGLMDLVVKVAPFIPDIMRLTIAFYLIVGAGLIVGIIAMIIICWWGGGAPGKVAATGTAVTLGLFLVLSAFYSDWCLGIMLDNLIGTPSSDSSAFYWTYFVAKRLTMFSW</sequence>
<dbReference type="OrthoDB" id="2947347at2759"/>
<keyword evidence="3" id="KW-0812">Transmembrane</keyword>
<dbReference type="Gene3D" id="1.10.150.130">
    <property type="match status" value="1"/>
</dbReference>
<protein>
    <submittedName>
        <fullName evidence="4">Uncharacterized protein</fullName>
    </submittedName>
</protein>
<comment type="caution">
    <text evidence="4">The sequence shown here is derived from an EMBL/GenBank/DDBJ whole genome shotgun (WGS) entry which is preliminary data.</text>
</comment>
<feature type="compositionally biased region" description="Low complexity" evidence="2">
    <location>
        <begin position="77"/>
        <end position="95"/>
    </location>
</feature>
<feature type="transmembrane region" description="Helical" evidence="3">
    <location>
        <begin position="596"/>
        <end position="615"/>
    </location>
</feature>
<reference evidence="4 5" key="1">
    <citation type="submission" date="2020-01" db="EMBL/GenBank/DDBJ databases">
        <authorList>
            <person name="Gupta K D."/>
        </authorList>
    </citation>
    <scope>NUCLEOTIDE SEQUENCE [LARGE SCALE GENOMIC DNA]</scope>
</reference>
<feature type="transmembrane region" description="Helical" evidence="3">
    <location>
        <begin position="531"/>
        <end position="550"/>
    </location>
</feature>
<feature type="transmembrane region" description="Helical" evidence="3">
    <location>
        <begin position="635"/>
        <end position="658"/>
    </location>
</feature>
<accession>A0A8S0X002</accession>
<dbReference type="AlphaFoldDB" id="A0A8S0X002"/>
<feature type="transmembrane region" description="Helical" evidence="3">
    <location>
        <begin position="665"/>
        <end position="684"/>
    </location>
</feature>
<evidence type="ECO:0000256" key="3">
    <source>
        <dbReference type="SAM" id="Phobius"/>
    </source>
</evidence>